<feature type="region of interest" description="Disordered" evidence="1">
    <location>
        <begin position="1"/>
        <end position="30"/>
    </location>
</feature>
<dbReference type="AlphaFoldDB" id="A0AAV0N465"/>
<feature type="region of interest" description="Disordered" evidence="1">
    <location>
        <begin position="44"/>
        <end position="124"/>
    </location>
</feature>
<evidence type="ECO:0000313" key="2">
    <source>
        <dbReference type="EMBL" id="CAI0453177.1"/>
    </source>
</evidence>
<evidence type="ECO:0000313" key="3">
    <source>
        <dbReference type="Proteomes" id="UP001154282"/>
    </source>
</evidence>
<reference evidence="2" key="1">
    <citation type="submission" date="2022-08" db="EMBL/GenBank/DDBJ databases">
        <authorList>
            <person name="Gutierrez-Valencia J."/>
        </authorList>
    </citation>
    <scope>NUCLEOTIDE SEQUENCE</scope>
</reference>
<comment type="caution">
    <text evidence="2">The sequence shown here is derived from an EMBL/GenBank/DDBJ whole genome shotgun (WGS) entry which is preliminary data.</text>
</comment>
<gene>
    <name evidence="2" type="ORF">LITE_LOCUS31498</name>
</gene>
<dbReference type="EMBL" id="CAMGYJ010000007">
    <property type="protein sequence ID" value="CAI0453177.1"/>
    <property type="molecule type" value="Genomic_DNA"/>
</dbReference>
<proteinExistence type="predicted"/>
<name>A0AAV0N465_9ROSI</name>
<sequence length="124" mass="14267">MHRHNRRRLHLPRLRLQSHHQPALSLPPRRLRAHSALRRSLAAAIPRNSAHFPPSLPRLPAHPRSVALPRPRHRRPTLPPHLRPLRRPPASSRSALPRRPGRSHLLLGLLLDSRAPPHRKFPSP</sequence>
<feature type="compositionally biased region" description="Basic residues" evidence="1">
    <location>
        <begin position="1"/>
        <end position="18"/>
    </location>
</feature>
<keyword evidence="3" id="KW-1185">Reference proteome</keyword>
<dbReference type="Proteomes" id="UP001154282">
    <property type="component" value="Unassembled WGS sequence"/>
</dbReference>
<feature type="compositionally biased region" description="Low complexity" evidence="1">
    <location>
        <begin position="88"/>
        <end position="114"/>
    </location>
</feature>
<evidence type="ECO:0000256" key="1">
    <source>
        <dbReference type="SAM" id="MobiDB-lite"/>
    </source>
</evidence>
<organism evidence="2 3">
    <name type="scientific">Linum tenue</name>
    <dbReference type="NCBI Taxonomy" id="586396"/>
    <lineage>
        <taxon>Eukaryota</taxon>
        <taxon>Viridiplantae</taxon>
        <taxon>Streptophyta</taxon>
        <taxon>Embryophyta</taxon>
        <taxon>Tracheophyta</taxon>
        <taxon>Spermatophyta</taxon>
        <taxon>Magnoliopsida</taxon>
        <taxon>eudicotyledons</taxon>
        <taxon>Gunneridae</taxon>
        <taxon>Pentapetalae</taxon>
        <taxon>rosids</taxon>
        <taxon>fabids</taxon>
        <taxon>Malpighiales</taxon>
        <taxon>Linaceae</taxon>
        <taxon>Linum</taxon>
    </lineage>
</organism>
<protein>
    <submittedName>
        <fullName evidence="2">Uncharacterized protein</fullName>
    </submittedName>
</protein>
<accession>A0AAV0N465</accession>